<protein>
    <submittedName>
        <fullName evidence="2">Uncharacterized protein</fullName>
    </submittedName>
</protein>
<evidence type="ECO:0000313" key="3">
    <source>
        <dbReference type="Proteomes" id="UP000186104"/>
    </source>
</evidence>
<dbReference type="EMBL" id="CP015961">
    <property type="protein sequence ID" value="ANI92849.1"/>
    <property type="molecule type" value="Genomic_DNA"/>
</dbReference>
<dbReference type="KEGG" id="dtm:BJL86_2082"/>
<organism evidence="2 3">
    <name type="scientific">Dietzia timorensis</name>
    <dbReference type="NCBI Taxonomy" id="499555"/>
    <lineage>
        <taxon>Bacteria</taxon>
        <taxon>Bacillati</taxon>
        <taxon>Actinomycetota</taxon>
        <taxon>Actinomycetes</taxon>
        <taxon>Mycobacteriales</taxon>
        <taxon>Dietziaceae</taxon>
        <taxon>Dietzia</taxon>
    </lineage>
</organism>
<reference evidence="2 3" key="1">
    <citation type="submission" date="2016-06" db="EMBL/GenBank/DDBJ databases">
        <title>Complete genome sequence of a saline-alkali tolerant type strain Dietzia timorensis ID05-A0528T.</title>
        <authorList>
            <person name="Wu X."/>
        </authorList>
    </citation>
    <scope>NUCLEOTIDE SEQUENCE [LARGE SCALE GENOMIC DNA]</scope>
    <source>
        <strain evidence="2 3">ID05-A0528</strain>
    </source>
</reference>
<accession>A0A173LMI7</accession>
<gene>
    <name evidence="2" type="ORF">BJL86_2082</name>
</gene>
<name>A0A173LMI7_9ACTN</name>
<evidence type="ECO:0000313" key="2">
    <source>
        <dbReference type="EMBL" id="ANI92849.1"/>
    </source>
</evidence>
<proteinExistence type="predicted"/>
<dbReference type="RefSeq" id="WP_067474669.1">
    <property type="nucleotide sequence ID" value="NZ_CP015961.1"/>
</dbReference>
<dbReference type="OrthoDB" id="5141186at2"/>
<dbReference type="STRING" id="499555.BJL86_2082"/>
<sequence length="198" mass="21013">MGLNTMAIVADTVLADEHLAVLGIAPVGSAMAAEEALLRSQPEHVCVVRGECYTAVAGYADALAEAIETERIGLPGTVIAASSVSSVGFADFRVFVDGRLRRHLCTGDEESDSNWGEPLAEESLFVFEGRDEELEAEIDGDILIDRVLTIAGVDNEASLLDANGDAFAPISCPGEAEATVAKSGSTRKKKSRKWFRRG</sequence>
<keyword evidence="3" id="KW-1185">Reference proteome</keyword>
<dbReference type="Proteomes" id="UP000186104">
    <property type="component" value="Chromosome"/>
</dbReference>
<feature type="region of interest" description="Disordered" evidence="1">
    <location>
        <begin position="178"/>
        <end position="198"/>
    </location>
</feature>
<evidence type="ECO:0000256" key="1">
    <source>
        <dbReference type="SAM" id="MobiDB-lite"/>
    </source>
</evidence>
<dbReference type="AlphaFoldDB" id="A0A173LMI7"/>
<feature type="compositionally biased region" description="Basic residues" evidence="1">
    <location>
        <begin position="185"/>
        <end position="198"/>
    </location>
</feature>